<comment type="caution">
    <text evidence="1">The sequence shown here is derived from an EMBL/GenBank/DDBJ whole genome shotgun (WGS) entry which is preliminary data.</text>
</comment>
<reference evidence="1 2" key="1">
    <citation type="journal article" date="2019" name="Nat. Med.">
        <title>A library of human gut bacterial isolates paired with longitudinal multiomics data enables mechanistic microbiome research.</title>
        <authorList>
            <person name="Poyet M."/>
            <person name="Groussin M."/>
            <person name="Gibbons S.M."/>
            <person name="Avila-Pacheco J."/>
            <person name="Jiang X."/>
            <person name="Kearney S.M."/>
            <person name="Perrotta A.R."/>
            <person name="Berdy B."/>
            <person name="Zhao S."/>
            <person name="Lieberman T.D."/>
            <person name="Swanson P.K."/>
            <person name="Smith M."/>
            <person name="Roesemann S."/>
            <person name="Alexander J.E."/>
            <person name="Rich S.A."/>
            <person name="Livny J."/>
            <person name="Vlamakis H."/>
            <person name="Clish C."/>
            <person name="Bullock K."/>
            <person name="Deik A."/>
            <person name="Scott J."/>
            <person name="Pierce K.A."/>
            <person name="Xavier R.J."/>
            <person name="Alm E.J."/>
        </authorList>
    </citation>
    <scope>NUCLEOTIDE SEQUENCE [LARGE SCALE GENOMIC DNA]</scope>
    <source>
        <strain evidence="1 2">BIOML-A26</strain>
    </source>
</reference>
<dbReference type="EMBL" id="WDFR01000003">
    <property type="protein sequence ID" value="KAB6029370.1"/>
    <property type="molecule type" value="Genomic_DNA"/>
</dbReference>
<dbReference type="InterPro" id="IPR018775">
    <property type="entry name" value="RlaP"/>
</dbReference>
<dbReference type="Pfam" id="PF10127">
    <property type="entry name" value="RlaP"/>
    <property type="match status" value="1"/>
</dbReference>
<protein>
    <recommendedName>
        <fullName evidence="3">Nucleotidyltransferase</fullName>
    </recommendedName>
</protein>
<gene>
    <name evidence="1" type="ORF">GA542_06670</name>
</gene>
<name>A0A6I0VBC1_BIFAD</name>
<dbReference type="Proteomes" id="UP000470926">
    <property type="component" value="Unassembled WGS sequence"/>
</dbReference>
<organism evidence="1 2">
    <name type="scientific">Bifidobacterium adolescentis</name>
    <dbReference type="NCBI Taxonomy" id="1680"/>
    <lineage>
        <taxon>Bacteria</taxon>
        <taxon>Bacillati</taxon>
        <taxon>Actinomycetota</taxon>
        <taxon>Actinomycetes</taxon>
        <taxon>Bifidobacteriales</taxon>
        <taxon>Bifidobacteriaceae</taxon>
        <taxon>Bifidobacterium</taxon>
    </lineage>
</organism>
<sequence>MTPLTDSEAALLDGCCLVFGTGSRLYGCAEPGSDRDLRGIAAPTRADYLELRRPRERTVAQGADVQTWGLHHWCGMFAKGSPNAMEVALLPPSAVVRADPLGRAAMDAAHDALHAGFIPHLAHYAHNQHHMYERGDQPGKRLMHAVRVMRLAVSLASTGAAELADPDAASLLAIRHGALMAGEAEYRRLEERLAALDPSRVLPAAPPEGWDAPVKKLALDMARRSI</sequence>
<dbReference type="AlphaFoldDB" id="A0A6I0VBC1"/>
<evidence type="ECO:0000313" key="2">
    <source>
        <dbReference type="Proteomes" id="UP000470926"/>
    </source>
</evidence>
<proteinExistence type="predicted"/>
<evidence type="ECO:0008006" key="3">
    <source>
        <dbReference type="Google" id="ProtNLM"/>
    </source>
</evidence>
<evidence type="ECO:0000313" key="1">
    <source>
        <dbReference type="EMBL" id="KAB6029370.1"/>
    </source>
</evidence>
<accession>A0A6I0VBC1</accession>